<proteinExistence type="predicted"/>
<name>A0A644U0L2_9ZZZZ</name>
<feature type="transmembrane region" description="Helical" evidence="1">
    <location>
        <begin position="118"/>
        <end position="136"/>
    </location>
</feature>
<evidence type="ECO:0000256" key="1">
    <source>
        <dbReference type="SAM" id="Phobius"/>
    </source>
</evidence>
<feature type="transmembrane region" description="Helical" evidence="1">
    <location>
        <begin position="90"/>
        <end position="112"/>
    </location>
</feature>
<keyword evidence="1" id="KW-0472">Membrane</keyword>
<dbReference type="InterPro" id="IPR049500">
    <property type="entry name" value="Peptidase_M50B-like"/>
</dbReference>
<accession>A0A644U0L2</accession>
<protein>
    <recommendedName>
        <fullName evidence="3">Peptidase M50B-like protein</fullName>
    </recommendedName>
</protein>
<keyword evidence="1" id="KW-1133">Transmembrane helix</keyword>
<feature type="transmembrane region" description="Helical" evidence="1">
    <location>
        <begin position="143"/>
        <end position="162"/>
    </location>
</feature>
<dbReference type="EMBL" id="VSSQ01000068">
    <property type="protein sequence ID" value="MPL72744.1"/>
    <property type="molecule type" value="Genomic_DNA"/>
</dbReference>
<evidence type="ECO:0008006" key="3">
    <source>
        <dbReference type="Google" id="ProtNLM"/>
    </source>
</evidence>
<dbReference type="Pfam" id="PF13398">
    <property type="entry name" value="Peptidase_M50B"/>
    <property type="match status" value="1"/>
</dbReference>
<dbReference type="PANTHER" id="PTHR33979:SF2">
    <property type="entry name" value="PEPTIDASE M50B-LIKE-DOMAIN-CONTAINING PROTEIN"/>
    <property type="match status" value="1"/>
</dbReference>
<dbReference type="AlphaFoldDB" id="A0A644U0L2"/>
<gene>
    <name evidence="2" type="ORF">SDC9_18534</name>
</gene>
<sequence>MALICFAIKQNNRGVFGMPDKIFIIVSLILIFLVIRIKNIGVAFRSINTLIHELSHAFMALLTGGHVSEIKLNDNASGSCTTKSKGKFKVFLVSSAGYIFSALFSYLLFYSLGKSWNYYFFYFFLGISIIALIFWIRNLYGILWTLTFASINIALILIPNSINNFSNHILMVFGFIIAIDNFLATLWLCYISITQSKKAGDAANIAKTTKIPAIFWALIFLSISILIGYKSYIIFLPLFR</sequence>
<feature type="transmembrane region" description="Helical" evidence="1">
    <location>
        <begin position="168"/>
        <end position="193"/>
    </location>
</feature>
<keyword evidence="1" id="KW-0812">Transmembrane</keyword>
<dbReference type="PANTHER" id="PTHR33979">
    <property type="entry name" value="OS02G0221600 PROTEIN"/>
    <property type="match status" value="1"/>
</dbReference>
<organism evidence="2">
    <name type="scientific">bioreactor metagenome</name>
    <dbReference type="NCBI Taxonomy" id="1076179"/>
    <lineage>
        <taxon>unclassified sequences</taxon>
        <taxon>metagenomes</taxon>
        <taxon>ecological metagenomes</taxon>
    </lineage>
</organism>
<feature type="transmembrane region" description="Helical" evidence="1">
    <location>
        <begin position="22"/>
        <end position="44"/>
    </location>
</feature>
<evidence type="ECO:0000313" key="2">
    <source>
        <dbReference type="EMBL" id="MPL72744.1"/>
    </source>
</evidence>
<comment type="caution">
    <text evidence="2">The sequence shown here is derived from an EMBL/GenBank/DDBJ whole genome shotgun (WGS) entry which is preliminary data.</text>
</comment>
<feature type="transmembrane region" description="Helical" evidence="1">
    <location>
        <begin position="214"/>
        <end position="239"/>
    </location>
</feature>
<reference evidence="2" key="1">
    <citation type="submission" date="2019-08" db="EMBL/GenBank/DDBJ databases">
        <authorList>
            <person name="Kucharzyk K."/>
            <person name="Murdoch R.W."/>
            <person name="Higgins S."/>
            <person name="Loffler F."/>
        </authorList>
    </citation>
    <scope>NUCLEOTIDE SEQUENCE</scope>
</reference>